<keyword evidence="1" id="KW-1133">Transmembrane helix</keyword>
<feature type="transmembrane region" description="Helical" evidence="1">
    <location>
        <begin position="62"/>
        <end position="82"/>
    </location>
</feature>
<evidence type="ECO:0000313" key="3">
    <source>
        <dbReference type="Proteomes" id="UP001174936"/>
    </source>
</evidence>
<keyword evidence="1" id="KW-0472">Membrane</keyword>
<proteinExistence type="predicted"/>
<evidence type="ECO:0000256" key="1">
    <source>
        <dbReference type="SAM" id="Phobius"/>
    </source>
</evidence>
<accession>A0AA39YT11</accession>
<sequence length="171" mass="19833">MKSNAISTPQFYHRLLDETLSIIFRCSHWVVLAFVHAGSPLTDLNWQKWLSHLDWLRPSPLPPVWDLAILICWTILATLVSAEVIDARMSHPEKIVCCISGIALAHGPLIVLWTARCSNQRRYYRHCHHRSLASGTAPPRRVVHFRNRERRDARGVRIRSRLPPVRRIMKP</sequence>
<dbReference type="Proteomes" id="UP001174936">
    <property type="component" value="Unassembled WGS sequence"/>
</dbReference>
<comment type="caution">
    <text evidence="2">The sequence shown here is derived from an EMBL/GenBank/DDBJ whole genome shotgun (WGS) entry which is preliminary data.</text>
</comment>
<organism evidence="2 3">
    <name type="scientific">Cercophora newfieldiana</name>
    <dbReference type="NCBI Taxonomy" id="92897"/>
    <lineage>
        <taxon>Eukaryota</taxon>
        <taxon>Fungi</taxon>
        <taxon>Dikarya</taxon>
        <taxon>Ascomycota</taxon>
        <taxon>Pezizomycotina</taxon>
        <taxon>Sordariomycetes</taxon>
        <taxon>Sordariomycetidae</taxon>
        <taxon>Sordariales</taxon>
        <taxon>Lasiosphaeriaceae</taxon>
        <taxon>Cercophora</taxon>
    </lineage>
</organism>
<name>A0AA39YT11_9PEZI</name>
<keyword evidence="1" id="KW-0812">Transmembrane</keyword>
<reference evidence="2" key="1">
    <citation type="submission" date="2023-06" db="EMBL/GenBank/DDBJ databases">
        <title>Genome-scale phylogeny and comparative genomics of the fungal order Sordariales.</title>
        <authorList>
            <consortium name="Lawrence Berkeley National Laboratory"/>
            <person name="Hensen N."/>
            <person name="Bonometti L."/>
            <person name="Westerberg I."/>
            <person name="Brannstrom I.O."/>
            <person name="Guillou S."/>
            <person name="Cros-Aarteil S."/>
            <person name="Calhoun S."/>
            <person name="Haridas S."/>
            <person name="Kuo A."/>
            <person name="Mondo S."/>
            <person name="Pangilinan J."/>
            <person name="Riley R."/>
            <person name="Labutti K."/>
            <person name="Andreopoulos B."/>
            <person name="Lipzen A."/>
            <person name="Chen C."/>
            <person name="Yanf M."/>
            <person name="Daum C."/>
            <person name="Ng V."/>
            <person name="Clum A."/>
            <person name="Steindorff A."/>
            <person name="Ohm R."/>
            <person name="Martin F."/>
            <person name="Silar P."/>
            <person name="Natvig D."/>
            <person name="Lalanne C."/>
            <person name="Gautier V."/>
            <person name="Ament-Velasquez S.L."/>
            <person name="Kruys A."/>
            <person name="Hutchinson M.I."/>
            <person name="Powell A.J."/>
            <person name="Barry K."/>
            <person name="Miller A.N."/>
            <person name="Grigoriev I.V."/>
            <person name="Debuchy R."/>
            <person name="Gladieux P."/>
            <person name="Thoren M.H."/>
            <person name="Johannesson H."/>
        </authorList>
    </citation>
    <scope>NUCLEOTIDE SEQUENCE</scope>
    <source>
        <strain evidence="2">SMH2532-1</strain>
    </source>
</reference>
<evidence type="ECO:0000313" key="2">
    <source>
        <dbReference type="EMBL" id="KAK0656910.1"/>
    </source>
</evidence>
<dbReference type="AlphaFoldDB" id="A0AA39YT11"/>
<protein>
    <submittedName>
        <fullName evidence="2">Uncharacterized protein</fullName>
    </submittedName>
</protein>
<dbReference type="EMBL" id="JAULSV010000001">
    <property type="protein sequence ID" value="KAK0656910.1"/>
    <property type="molecule type" value="Genomic_DNA"/>
</dbReference>
<feature type="transmembrane region" description="Helical" evidence="1">
    <location>
        <begin position="20"/>
        <end position="42"/>
    </location>
</feature>
<keyword evidence="3" id="KW-1185">Reference proteome</keyword>
<gene>
    <name evidence="2" type="ORF">B0T16DRAFT_48896</name>
</gene>